<feature type="transmembrane region" description="Helical" evidence="1">
    <location>
        <begin position="182"/>
        <end position="200"/>
    </location>
</feature>
<dbReference type="EMBL" id="CP123872">
    <property type="protein sequence ID" value="WND02992.1"/>
    <property type="molecule type" value="Genomic_DNA"/>
</dbReference>
<keyword evidence="1" id="KW-0812">Transmembrane</keyword>
<organism evidence="2 3">
    <name type="scientific">Temperatibacter marinus</name>
    <dbReference type="NCBI Taxonomy" id="1456591"/>
    <lineage>
        <taxon>Bacteria</taxon>
        <taxon>Pseudomonadati</taxon>
        <taxon>Pseudomonadota</taxon>
        <taxon>Alphaproteobacteria</taxon>
        <taxon>Kordiimonadales</taxon>
        <taxon>Temperatibacteraceae</taxon>
        <taxon>Temperatibacter</taxon>
    </lineage>
</organism>
<evidence type="ECO:0000256" key="1">
    <source>
        <dbReference type="SAM" id="Phobius"/>
    </source>
</evidence>
<keyword evidence="1" id="KW-0472">Membrane</keyword>
<name>A0AA52H9X1_9PROT</name>
<dbReference type="Proteomes" id="UP001268683">
    <property type="component" value="Chromosome"/>
</dbReference>
<dbReference type="KEGG" id="tmk:QGN29_01260"/>
<reference evidence="2" key="1">
    <citation type="submission" date="2023-04" db="EMBL/GenBank/DDBJ databases">
        <title>Complete genome sequence of Temperatibacter marinus.</title>
        <authorList>
            <person name="Rong J.-C."/>
            <person name="Yi M.-L."/>
            <person name="Zhao Q."/>
        </authorList>
    </citation>
    <scope>NUCLEOTIDE SEQUENCE</scope>
    <source>
        <strain evidence="2">NBRC 110045</strain>
    </source>
</reference>
<accession>A0AA52H9X1</accession>
<dbReference type="AlphaFoldDB" id="A0AA52H9X1"/>
<keyword evidence="3" id="KW-1185">Reference proteome</keyword>
<evidence type="ECO:0000313" key="3">
    <source>
        <dbReference type="Proteomes" id="UP001268683"/>
    </source>
</evidence>
<keyword evidence="1" id="KW-1133">Transmembrane helix</keyword>
<dbReference type="Gene3D" id="3.30.70.100">
    <property type="match status" value="1"/>
</dbReference>
<gene>
    <name evidence="2" type="ORF">QGN29_01260</name>
</gene>
<proteinExistence type="predicted"/>
<evidence type="ECO:0000313" key="2">
    <source>
        <dbReference type="EMBL" id="WND02992.1"/>
    </source>
</evidence>
<feature type="transmembrane region" description="Helical" evidence="1">
    <location>
        <begin position="6"/>
        <end position="23"/>
    </location>
</feature>
<protein>
    <submittedName>
        <fullName evidence="2">Uncharacterized protein</fullName>
    </submittedName>
</protein>
<dbReference type="RefSeq" id="WP_310798836.1">
    <property type="nucleotide sequence ID" value="NZ_CP123872.1"/>
</dbReference>
<sequence length="204" mass="24464">MIFEVFVIGTIIHMTFVFWYRNFRGPMKPAEIEKTMDDFSRSKASETTKPEDFRKFLEEDDGKEFFIANYIELKKSSEDMSTKEAQENLHRYYKPFAKALLRRAGHPVYMVKRVGNNIDTWNIREDLDYPVMSMMRYRSRRDFAEILSDDKLPDVHKFKLMAIERTISFPIQFRFMSFMNPFYWVPCLILLICFVLSFGINTFL</sequence>